<dbReference type="GO" id="GO:0004519">
    <property type="term" value="F:endonuclease activity"/>
    <property type="evidence" value="ECO:0007669"/>
    <property type="project" value="UniProtKB-KW"/>
</dbReference>
<dbReference type="Gene3D" id="1.10.30.50">
    <property type="match status" value="1"/>
</dbReference>
<dbReference type="RefSeq" id="WP_090704361.1">
    <property type="nucleotide sequence ID" value="NZ_FNHH01000011.1"/>
</dbReference>
<evidence type="ECO:0000313" key="3">
    <source>
        <dbReference type="Proteomes" id="UP000199226"/>
    </source>
</evidence>
<evidence type="ECO:0000259" key="1">
    <source>
        <dbReference type="Pfam" id="PF13395"/>
    </source>
</evidence>
<sequence>MKRQISDAEKQQVRLQQQDKDGSLRCFISGEVIGDTDDFEYDHILPFSKQGDSDLSNIRIVLKEYNRRKSDQPLYEFRDNYKLEKLFNDKKNNIKLQDIFLLKEILPKSFHFTIEPNNIKIDDGVDKRTFSLLFDNILNVQYFYGRIPIKWLENDDQEGLQPRVIDYKRLISLRDHLKDHPQLAPSIARLIDNRIKLFDGQHKLAGQVLNNTREVDIKAYISPTEADKAKKLFDDLMITNLDAHSKHKQIPFYTSTLLDRLSVIYKEMLGEFTSTKPVDKHSEENFISYLVSDKQHSRADAKQMLKSAIMTNAVELSAINNFTAVASRDTGFALSIDLLKTAVFPNTLFLEPSSANFKSSGDFRDSELENFKEVSVLLVQYGQLNNWVQNTRGKSLTNIELKARRIWHKGAVLTWAPYLKSILGMAFNFITNDDREKLLYRAVMDTNQKDRIGVCLQRLFNHPLWDEPEGEIDSLLVSARRQDELFNRKGLTEMYVLTGRN</sequence>
<evidence type="ECO:0000313" key="2">
    <source>
        <dbReference type="EMBL" id="SDM41138.1"/>
    </source>
</evidence>
<keyword evidence="3" id="KW-1185">Reference proteome</keyword>
<keyword evidence="2" id="KW-0378">Hydrolase</keyword>
<dbReference type="OrthoDB" id="9784774at2"/>
<gene>
    <name evidence="2" type="ORF">SAMN05421813_11197</name>
</gene>
<accession>A0A1G9T0I3</accession>
<dbReference type="AlphaFoldDB" id="A0A1G9T0I3"/>
<proteinExistence type="predicted"/>
<organism evidence="2 3">
    <name type="scientific">Daejeonella rubra</name>
    <dbReference type="NCBI Taxonomy" id="990371"/>
    <lineage>
        <taxon>Bacteria</taxon>
        <taxon>Pseudomonadati</taxon>
        <taxon>Bacteroidota</taxon>
        <taxon>Sphingobacteriia</taxon>
        <taxon>Sphingobacteriales</taxon>
        <taxon>Sphingobacteriaceae</taxon>
        <taxon>Daejeonella</taxon>
    </lineage>
</organism>
<keyword evidence="2" id="KW-0540">Nuclease</keyword>
<protein>
    <submittedName>
        <fullName evidence="2">HNH endonuclease</fullName>
    </submittedName>
</protein>
<dbReference type="STRING" id="990371.SAMN05421813_11197"/>
<name>A0A1G9T0I3_9SPHI</name>
<dbReference type="Pfam" id="PF13395">
    <property type="entry name" value="HNH_4"/>
    <property type="match status" value="1"/>
</dbReference>
<dbReference type="InterPro" id="IPR003615">
    <property type="entry name" value="HNH_nuc"/>
</dbReference>
<dbReference type="EMBL" id="FNHH01000011">
    <property type="protein sequence ID" value="SDM41138.1"/>
    <property type="molecule type" value="Genomic_DNA"/>
</dbReference>
<reference evidence="3" key="1">
    <citation type="submission" date="2016-10" db="EMBL/GenBank/DDBJ databases">
        <authorList>
            <person name="Varghese N."/>
            <person name="Submissions S."/>
        </authorList>
    </citation>
    <scope>NUCLEOTIDE SEQUENCE [LARGE SCALE GENOMIC DNA]</scope>
    <source>
        <strain evidence="3">DSM 24536</strain>
    </source>
</reference>
<dbReference type="Proteomes" id="UP000199226">
    <property type="component" value="Unassembled WGS sequence"/>
</dbReference>
<dbReference type="CDD" id="cd00085">
    <property type="entry name" value="HNHc"/>
    <property type="match status" value="1"/>
</dbReference>
<keyword evidence="2" id="KW-0255">Endonuclease</keyword>
<feature type="domain" description="HNH nuclease" evidence="1">
    <location>
        <begin position="30"/>
        <end position="72"/>
    </location>
</feature>